<accession>A0A3E5AQN2</accession>
<proteinExistence type="predicted"/>
<evidence type="ECO:0000313" key="3">
    <source>
        <dbReference type="EMBL" id="RHF03458.1"/>
    </source>
</evidence>
<dbReference type="Proteomes" id="UP000260970">
    <property type="component" value="Unassembled WGS sequence"/>
</dbReference>
<reference evidence="4 5" key="1">
    <citation type="submission" date="2018-08" db="EMBL/GenBank/DDBJ databases">
        <title>A genome reference for cultivated species of the human gut microbiota.</title>
        <authorList>
            <person name="Zou Y."/>
            <person name="Xue W."/>
            <person name="Luo G."/>
        </authorList>
    </citation>
    <scope>NUCLEOTIDE SEQUENCE [LARGE SCALE GENOMIC DNA]</scope>
    <source>
        <strain evidence="3 5">AM26-2LB</strain>
        <strain evidence="2 4">OM05-6AA</strain>
    </source>
</reference>
<keyword evidence="2" id="KW-0808">Transferase</keyword>
<dbReference type="GO" id="GO:0032259">
    <property type="term" value="P:methylation"/>
    <property type="evidence" value="ECO:0007669"/>
    <property type="project" value="UniProtKB-KW"/>
</dbReference>
<evidence type="ECO:0000313" key="5">
    <source>
        <dbReference type="Proteomes" id="UP000283501"/>
    </source>
</evidence>
<dbReference type="CDD" id="cd02440">
    <property type="entry name" value="AdoMet_MTases"/>
    <property type="match status" value="1"/>
</dbReference>
<gene>
    <name evidence="3" type="ORF">DW703_09610</name>
    <name evidence="2" type="ORF">DXB72_02385</name>
</gene>
<feature type="domain" description="Methyltransferase" evidence="1">
    <location>
        <begin position="1"/>
        <end position="64"/>
    </location>
</feature>
<evidence type="ECO:0000313" key="2">
    <source>
        <dbReference type="EMBL" id="RGN25368.1"/>
    </source>
</evidence>
<organism evidence="2 4">
    <name type="scientific">Agathobacter rectalis</name>
    <dbReference type="NCBI Taxonomy" id="39491"/>
    <lineage>
        <taxon>Bacteria</taxon>
        <taxon>Bacillati</taxon>
        <taxon>Bacillota</taxon>
        <taxon>Clostridia</taxon>
        <taxon>Lachnospirales</taxon>
        <taxon>Lachnospiraceae</taxon>
        <taxon>Agathobacter</taxon>
    </lineage>
</organism>
<comment type="caution">
    <text evidence="2">The sequence shown here is derived from an EMBL/GenBank/DDBJ whole genome shotgun (WGS) entry which is preliminary data.</text>
</comment>
<dbReference type="EMBL" id="QSUG01000002">
    <property type="protein sequence ID" value="RGN25368.1"/>
    <property type="molecule type" value="Genomic_DNA"/>
</dbReference>
<dbReference type="Gene3D" id="3.40.50.150">
    <property type="entry name" value="Vaccinia Virus protein VP39"/>
    <property type="match status" value="1"/>
</dbReference>
<dbReference type="InterPro" id="IPR029063">
    <property type="entry name" value="SAM-dependent_MTases_sf"/>
</dbReference>
<dbReference type="SUPFAM" id="SSF53335">
    <property type="entry name" value="S-adenosyl-L-methionine-dependent methyltransferases"/>
    <property type="match status" value="1"/>
</dbReference>
<keyword evidence="2" id="KW-0489">Methyltransferase</keyword>
<sequence length="89" mass="10150">MIELAQKKMPDAHLYQGDFSKGLVESLLQHTYDFIIATYSLHHLTDDAKIQFIQLLKTLLKEGGCILIGDEAFQTRSDLEKCHKENKDG</sequence>
<dbReference type="InterPro" id="IPR041698">
    <property type="entry name" value="Methyltransf_25"/>
</dbReference>
<name>A0A3E5AQN2_9FIRM</name>
<evidence type="ECO:0000313" key="4">
    <source>
        <dbReference type="Proteomes" id="UP000260970"/>
    </source>
</evidence>
<dbReference type="Proteomes" id="UP000283501">
    <property type="component" value="Unassembled WGS sequence"/>
</dbReference>
<dbReference type="GO" id="GO:0008168">
    <property type="term" value="F:methyltransferase activity"/>
    <property type="evidence" value="ECO:0007669"/>
    <property type="project" value="UniProtKB-KW"/>
</dbReference>
<dbReference type="Pfam" id="PF13649">
    <property type="entry name" value="Methyltransf_25"/>
    <property type="match status" value="1"/>
</dbReference>
<evidence type="ECO:0000259" key="1">
    <source>
        <dbReference type="Pfam" id="PF13649"/>
    </source>
</evidence>
<dbReference type="EMBL" id="QSKY01000012">
    <property type="protein sequence ID" value="RHF03458.1"/>
    <property type="molecule type" value="Genomic_DNA"/>
</dbReference>
<protein>
    <submittedName>
        <fullName evidence="2">Class I SAM-dependent methyltransferase</fullName>
    </submittedName>
</protein>
<dbReference type="AlphaFoldDB" id="A0A3E5AQN2"/>